<dbReference type="GO" id="GO:0030288">
    <property type="term" value="C:outer membrane-bounded periplasmic space"/>
    <property type="evidence" value="ECO:0007669"/>
    <property type="project" value="InterPro"/>
</dbReference>
<dbReference type="PANTHER" id="PTHR33376">
    <property type="match status" value="1"/>
</dbReference>
<evidence type="ECO:0000313" key="5">
    <source>
        <dbReference type="EMBL" id="SHI36370.1"/>
    </source>
</evidence>
<comment type="similarity">
    <text evidence="1">Belongs to the bacterial solute-binding protein 7 family.</text>
</comment>
<sequence length="342" mass="37925">MKILLKKGLVLMLVLTMLVSFAGCGASNNEGGEDAGEAKTYSFTLSCDTPEDSVTYLYAQKFKEELEAATGGKATLQIFANGTMGSDVEATESCLNGEIDFVALTTAPMVNFIPELAVFDMPSVFENIEIARKAVDSEFFNQLEGIYEGYGFKILGFADQGFRQMSSNKMVTSMADFEGQKIRTMENPYHIAYWRAIGANPTPMAFSEVYIGLQQGTIDAQENPYETIVAAKLYEQQKYIINTNHVIHLVSLVTNLNKFNSLPEDIQTAIVESAQTAKVWAREQADERIGQRVEIMESNDTEIIELSPELKKEMKEAAAPVYDMIREKIGDELVDSLLDATK</sequence>
<dbReference type="PANTHER" id="PTHR33376:SF7">
    <property type="entry name" value="C4-DICARBOXYLATE-BINDING PROTEIN DCTB"/>
    <property type="match status" value="1"/>
</dbReference>
<dbReference type="RefSeq" id="WP_073045567.1">
    <property type="nucleotide sequence ID" value="NZ_FQZL01000004.1"/>
</dbReference>
<keyword evidence="6" id="KW-1185">Reference proteome</keyword>
<protein>
    <submittedName>
        <fullName evidence="5">Tripartite ATP-independent transporter solute receptor, DctP family</fullName>
    </submittedName>
</protein>
<dbReference type="STRING" id="1121476.SAMN02745751_00136"/>
<dbReference type="InterPro" id="IPR018389">
    <property type="entry name" value="DctP_fam"/>
</dbReference>
<feature type="signal peptide" evidence="4">
    <location>
        <begin position="1"/>
        <end position="22"/>
    </location>
</feature>
<proteinExistence type="inferred from homology"/>
<keyword evidence="5" id="KW-0675">Receptor</keyword>
<dbReference type="GO" id="GO:0055085">
    <property type="term" value="P:transmembrane transport"/>
    <property type="evidence" value="ECO:0007669"/>
    <property type="project" value="InterPro"/>
</dbReference>
<accession>A0A1M6AIQ9</accession>
<keyword evidence="2" id="KW-0813">Transport</keyword>
<keyword evidence="3 4" id="KW-0732">Signal</keyword>
<dbReference type="InterPro" id="IPR004682">
    <property type="entry name" value="TRAP_DctP"/>
</dbReference>
<feature type="chain" id="PRO_5038988991" evidence="4">
    <location>
        <begin position="23"/>
        <end position="342"/>
    </location>
</feature>
<dbReference type="EMBL" id="FQZL01000004">
    <property type="protein sequence ID" value="SHI36370.1"/>
    <property type="molecule type" value="Genomic_DNA"/>
</dbReference>
<organism evidence="5 6">
    <name type="scientific">Dethiosulfatibacter aminovorans DSM 17477</name>
    <dbReference type="NCBI Taxonomy" id="1121476"/>
    <lineage>
        <taxon>Bacteria</taxon>
        <taxon>Bacillati</taxon>
        <taxon>Bacillota</taxon>
        <taxon>Tissierellia</taxon>
        <taxon>Dethiosulfatibacter</taxon>
    </lineage>
</organism>
<dbReference type="Gene3D" id="3.40.190.170">
    <property type="entry name" value="Bacterial extracellular solute-binding protein, family 7"/>
    <property type="match status" value="1"/>
</dbReference>
<evidence type="ECO:0000256" key="1">
    <source>
        <dbReference type="ARBA" id="ARBA00009023"/>
    </source>
</evidence>
<gene>
    <name evidence="5" type="ORF">SAMN02745751_00136</name>
</gene>
<reference evidence="5 6" key="1">
    <citation type="submission" date="2016-11" db="EMBL/GenBank/DDBJ databases">
        <authorList>
            <person name="Jaros S."/>
            <person name="Januszkiewicz K."/>
            <person name="Wedrychowicz H."/>
        </authorList>
    </citation>
    <scope>NUCLEOTIDE SEQUENCE [LARGE SCALE GENOMIC DNA]</scope>
    <source>
        <strain evidence="5 6">DSM 17477</strain>
    </source>
</reference>
<dbReference type="PROSITE" id="PS51257">
    <property type="entry name" value="PROKAR_LIPOPROTEIN"/>
    <property type="match status" value="1"/>
</dbReference>
<dbReference type="InterPro" id="IPR038404">
    <property type="entry name" value="TRAP_DctP_sf"/>
</dbReference>
<dbReference type="CDD" id="cd13603">
    <property type="entry name" value="PBP2_TRAP_Siap_TeaA_like"/>
    <property type="match status" value="1"/>
</dbReference>
<dbReference type="NCBIfam" id="NF037995">
    <property type="entry name" value="TRAP_S1"/>
    <property type="match status" value="1"/>
</dbReference>
<evidence type="ECO:0000256" key="3">
    <source>
        <dbReference type="ARBA" id="ARBA00022729"/>
    </source>
</evidence>
<evidence type="ECO:0000313" key="6">
    <source>
        <dbReference type="Proteomes" id="UP000184052"/>
    </source>
</evidence>
<name>A0A1M6AIQ9_9FIRM</name>
<evidence type="ECO:0000256" key="4">
    <source>
        <dbReference type="SAM" id="SignalP"/>
    </source>
</evidence>
<dbReference type="Pfam" id="PF03480">
    <property type="entry name" value="DctP"/>
    <property type="match status" value="1"/>
</dbReference>
<dbReference type="AlphaFoldDB" id="A0A1M6AIQ9"/>
<dbReference type="Proteomes" id="UP000184052">
    <property type="component" value="Unassembled WGS sequence"/>
</dbReference>
<dbReference type="PIRSF" id="PIRSF006470">
    <property type="entry name" value="DctB"/>
    <property type="match status" value="1"/>
</dbReference>
<dbReference type="NCBIfam" id="TIGR00787">
    <property type="entry name" value="dctP"/>
    <property type="match status" value="1"/>
</dbReference>
<dbReference type="OrthoDB" id="9815946at2"/>
<evidence type="ECO:0000256" key="2">
    <source>
        <dbReference type="ARBA" id="ARBA00022448"/>
    </source>
</evidence>